<dbReference type="InterPro" id="IPR055196">
    <property type="entry name" value="Putative_PNPOx_2"/>
</dbReference>
<organism evidence="2 3">
    <name type="scientific">Paenibacillus etheri</name>
    <dbReference type="NCBI Taxonomy" id="1306852"/>
    <lineage>
        <taxon>Bacteria</taxon>
        <taxon>Bacillati</taxon>
        <taxon>Bacillota</taxon>
        <taxon>Bacilli</taxon>
        <taxon>Bacillales</taxon>
        <taxon>Paenibacillaceae</taxon>
        <taxon>Paenibacillus</taxon>
    </lineage>
</organism>
<comment type="caution">
    <text evidence="2">The sequence shown here is derived from an EMBL/GenBank/DDBJ whole genome shotgun (WGS) entry which is preliminary data.</text>
</comment>
<proteinExistence type="predicted"/>
<dbReference type="EMBL" id="LCZJ02000037">
    <property type="protein sequence ID" value="KTD84151.1"/>
    <property type="molecule type" value="Genomic_DNA"/>
</dbReference>
<dbReference type="Pfam" id="PF22696">
    <property type="entry name" value="Putative_PNPOx_2"/>
    <property type="match status" value="1"/>
</dbReference>
<reference evidence="2 3" key="1">
    <citation type="journal article" date="2015" name="Int. Biodeterior. Biodegradation">
        <title>Physiological and genetic screening methods for the isolation of methyl tert-butyl ether-degrading bacteria for bioremediation purposes.</title>
        <authorList>
            <person name="Guisado I.M."/>
            <person name="Purswani J."/>
            <person name="Gonzalez Lopez J."/>
            <person name="Pozo C."/>
        </authorList>
    </citation>
    <scope>NUCLEOTIDE SEQUENCE [LARGE SCALE GENOMIC DNA]</scope>
    <source>
        <strain evidence="2 3">SH7</strain>
    </source>
</reference>
<dbReference type="OrthoDB" id="2146997at2"/>
<evidence type="ECO:0000313" key="2">
    <source>
        <dbReference type="EMBL" id="KTD84151.1"/>
    </source>
</evidence>
<evidence type="ECO:0000313" key="3">
    <source>
        <dbReference type="Proteomes" id="UP000054709"/>
    </source>
</evidence>
<dbReference type="Gene3D" id="2.30.110.10">
    <property type="entry name" value="Electron Transport, Fmn-binding Protein, Chain A"/>
    <property type="match status" value="1"/>
</dbReference>
<protein>
    <recommendedName>
        <fullName evidence="1">Pyridoxamine 5'-phosphate oxidase-like domain-containing protein</fullName>
    </recommendedName>
</protein>
<evidence type="ECO:0000259" key="1">
    <source>
        <dbReference type="Pfam" id="PF22696"/>
    </source>
</evidence>
<name>A0A0W1AS72_9BACL</name>
<dbReference type="InterPro" id="IPR012349">
    <property type="entry name" value="Split_barrel_FMN-bd"/>
</dbReference>
<dbReference type="Proteomes" id="UP000054709">
    <property type="component" value="Unassembled WGS sequence"/>
</dbReference>
<gene>
    <name evidence="2" type="ORF">UQ64_28750</name>
</gene>
<dbReference type="RefSeq" id="WP_060626222.1">
    <property type="nucleotide sequence ID" value="NZ_LCZJ02000037.1"/>
</dbReference>
<keyword evidence="3" id="KW-1185">Reference proteome</keyword>
<accession>A0A0W1AS72</accession>
<sequence length="144" mass="16148">MDYKNEFYHTLDKTNEIALATAVAGVPNVRIVNFCYDASKPGILYFATDRENQKVTEFALNNNVAFTTVPSNLSSVPHARSNHAVVHKSRYTIDEVKDLFIQKIPGYDETLSAIGDTLDVFEIHIKDVFVIVDYETAGLVSFEV</sequence>
<dbReference type="AlphaFoldDB" id="A0A0W1AS72"/>
<feature type="domain" description="Pyridoxamine 5'-phosphate oxidase-like" evidence="1">
    <location>
        <begin position="12"/>
        <end position="131"/>
    </location>
</feature>
<dbReference type="SUPFAM" id="SSF50475">
    <property type="entry name" value="FMN-binding split barrel"/>
    <property type="match status" value="1"/>
</dbReference>